<dbReference type="SMART" id="SM00867">
    <property type="entry name" value="YceI"/>
    <property type="match status" value="1"/>
</dbReference>
<dbReference type="AlphaFoldDB" id="A0A127VD80"/>
<name>A0A127VD80_9SPHI</name>
<gene>
    <name evidence="2" type="ORF">AY601_1982</name>
</gene>
<dbReference type="OrthoDB" id="9811006at2"/>
<dbReference type="InterPro" id="IPR007372">
    <property type="entry name" value="Lipid/polyisoprenoid-bd_YceI"/>
</dbReference>
<evidence type="ECO:0000313" key="2">
    <source>
        <dbReference type="EMBL" id="AMP98888.1"/>
    </source>
</evidence>
<dbReference type="Pfam" id="PF04264">
    <property type="entry name" value="YceI"/>
    <property type="match status" value="1"/>
</dbReference>
<dbReference type="InterPro" id="IPR036761">
    <property type="entry name" value="TTHA0802/YceI-like_sf"/>
</dbReference>
<evidence type="ECO:0000313" key="3">
    <source>
        <dbReference type="Proteomes" id="UP000071561"/>
    </source>
</evidence>
<evidence type="ECO:0000259" key="1">
    <source>
        <dbReference type="SMART" id="SM00867"/>
    </source>
</evidence>
<organism evidence="2 3">
    <name type="scientific">Pedobacter cryoconitis</name>
    <dbReference type="NCBI Taxonomy" id="188932"/>
    <lineage>
        <taxon>Bacteria</taxon>
        <taxon>Pseudomonadati</taxon>
        <taxon>Bacteroidota</taxon>
        <taxon>Sphingobacteriia</taxon>
        <taxon>Sphingobacteriales</taxon>
        <taxon>Sphingobacteriaceae</taxon>
        <taxon>Pedobacter</taxon>
    </lineage>
</organism>
<feature type="domain" description="Lipid/polyisoprenoid-binding YceI-like" evidence="1">
    <location>
        <begin position="7"/>
        <end position="174"/>
    </location>
</feature>
<dbReference type="KEGG" id="pcm:AY601_1982"/>
<accession>A0A127VD80</accession>
<dbReference type="Gene3D" id="2.40.128.110">
    <property type="entry name" value="Lipid/polyisoprenoid-binding, YceI-like"/>
    <property type="match status" value="1"/>
</dbReference>
<dbReference type="RefSeq" id="WP_068399931.1">
    <property type="nucleotide sequence ID" value="NZ_CP014504.1"/>
</dbReference>
<reference evidence="2 3" key="1">
    <citation type="submission" date="2016-03" db="EMBL/GenBank/DDBJ databases">
        <title>Complete genome sequence of Pedobacter cryoconitis PAMC 27485.</title>
        <authorList>
            <person name="Lee J."/>
            <person name="Kim O.-S."/>
        </authorList>
    </citation>
    <scope>NUCLEOTIDE SEQUENCE [LARGE SCALE GENOMIC DNA]</scope>
    <source>
        <strain evidence="2 3">PAMC 27485</strain>
    </source>
</reference>
<dbReference type="PANTHER" id="PTHR34406">
    <property type="entry name" value="PROTEIN YCEI"/>
    <property type="match status" value="1"/>
</dbReference>
<dbReference type="SUPFAM" id="SSF101874">
    <property type="entry name" value="YceI-like"/>
    <property type="match status" value="1"/>
</dbReference>
<sequence length="179" mass="20046">MKDETATWNVDLGHSSVNFRVRHLAIGQVTGVFSTFKGQIKSDNDGFEGAKINFEISADSINTNNAQRDEHLKSDIFFDTKQFPEIAFIGNLEKQDEKYLLNGQLSIHGVTKDILMDAEFLGTDKGRFGEKRAAFEVKGNINRKDFGLTWNMLSEAGGILIGEEIKLHIYIQAIAHNPL</sequence>
<dbReference type="Proteomes" id="UP000071561">
    <property type="component" value="Chromosome"/>
</dbReference>
<protein>
    <submittedName>
        <fullName evidence="2">YceI family protein</fullName>
    </submittedName>
</protein>
<dbReference type="PANTHER" id="PTHR34406:SF1">
    <property type="entry name" value="PROTEIN YCEI"/>
    <property type="match status" value="1"/>
</dbReference>
<dbReference type="EMBL" id="CP014504">
    <property type="protein sequence ID" value="AMP98888.1"/>
    <property type="molecule type" value="Genomic_DNA"/>
</dbReference>
<keyword evidence="3" id="KW-1185">Reference proteome</keyword>
<dbReference type="PATRIC" id="fig|188932.3.peg.2072"/>
<proteinExistence type="predicted"/>